<dbReference type="Pfam" id="PF05013">
    <property type="entry name" value="FGase"/>
    <property type="match status" value="1"/>
</dbReference>
<dbReference type="Gene3D" id="3.40.630.40">
    <property type="entry name" value="Zn-dependent exopeptidases"/>
    <property type="match status" value="1"/>
</dbReference>
<evidence type="ECO:0000313" key="2">
    <source>
        <dbReference type="Proteomes" id="UP000006250"/>
    </source>
</evidence>
<dbReference type="SUPFAM" id="SSF53187">
    <property type="entry name" value="Zn-dependent exopeptidases"/>
    <property type="match status" value="1"/>
</dbReference>
<protein>
    <submittedName>
        <fullName evidence="1">N-formylglutamate amidohydrolase</fullName>
    </submittedName>
</protein>
<proteinExistence type="predicted"/>
<sequence>MPPEYAPLFAHWRDLLVSHRGFDAGALVTAGALAAACDAPLFAATTSRLVVDLNRSVGHPGLFSEITKPLPAAVKKNILAAHYRPHREAVTAAVAGLRAQGKTVLHIASHSFTPRLAGVTRHCDVAFLYDPKRPVEKTFCLNWRRKLALLAPNLLLRRNYPYRGAADGLTTALRRRFGEGYLGVELEVNQRFVQAGEADLAALNDRLVAALGQALARTPLTP</sequence>
<keyword evidence="2" id="KW-1185">Reference proteome</keyword>
<dbReference type="InterPro" id="IPR007709">
    <property type="entry name" value="N-FG_amidohydro"/>
</dbReference>
<dbReference type="eggNOG" id="COG3931">
    <property type="taxonomic scope" value="Bacteria"/>
</dbReference>
<dbReference type="AlphaFoldDB" id="E1JYY7"/>
<name>E1JYY7_SOLFR</name>
<dbReference type="Proteomes" id="UP000006250">
    <property type="component" value="Unassembled WGS sequence"/>
</dbReference>
<gene>
    <name evidence="1" type="ORF">DesfrDRAFT_2836</name>
</gene>
<accession>E1JYY7</accession>
<reference evidence="1 2" key="1">
    <citation type="submission" date="2010-08" db="EMBL/GenBank/DDBJ databases">
        <title>The draft genome of Desulfovibrio fructosovorans JJ.</title>
        <authorList>
            <consortium name="US DOE Joint Genome Institute (JGI-PGF)"/>
            <person name="Lucas S."/>
            <person name="Copeland A."/>
            <person name="Lapidus A."/>
            <person name="Cheng J.-F."/>
            <person name="Bruce D."/>
            <person name="Goodwin L."/>
            <person name="Pitluck S."/>
            <person name="Land M.L."/>
            <person name="Hauser L."/>
            <person name="Chang Y.-J."/>
            <person name="Jeffries C."/>
            <person name="Wall J.D."/>
            <person name="Stahl D.A."/>
            <person name="Arkin A.P."/>
            <person name="Dehal P."/>
            <person name="Stolyar S.M."/>
            <person name="Hazen T.C."/>
            <person name="Woyke T.J."/>
        </authorList>
    </citation>
    <scope>NUCLEOTIDE SEQUENCE [LARGE SCALE GENOMIC DNA]</scope>
    <source>
        <strain evidence="1 2">JJ</strain>
    </source>
</reference>
<dbReference type="EMBL" id="AECZ01000020">
    <property type="protein sequence ID" value="EFL50403.1"/>
    <property type="molecule type" value="Genomic_DNA"/>
</dbReference>
<dbReference type="STRING" id="596151.DesfrDRAFT_2836"/>
<comment type="caution">
    <text evidence="1">The sequence shown here is derived from an EMBL/GenBank/DDBJ whole genome shotgun (WGS) entry which is preliminary data.</text>
</comment>
<organism evidence="1 2">
    <name type="scientific">Solidesulfovibrio fructosivorans JJ]</name>
    <dbReference type="NCBI Taxonomy" id="596151"/>
    <lineage>
        <taxon>Bacteria</taxon>
        <taxon>Pseudomonadati</taxon>
        <taxon>Thermodesulfobacteriota</taxon>
        <taxon>Desulfovibrionia</taxon>
        <taxon>Desulfovibrionales</taxon>
        <taxon>Desulfovibrionaceae</taxon>
        <taxon>Solidesulfovibrio</taxon>
    </lineage>
</organism>
<evidence type="ECO:0000313" key="1">
    <source>
        <dbReference type="EMBL" id="EFL50403.1"/>
    </source>
</evidence>
<dbReference type="GO" id="GO:0016787">
    <property type="term" value="F:hydrolase activity"/>
    <property type="evidence" value="ECO:0007669"/>
    <property type="project" value="UniProtKB-KW"/>
</dbReference>
<keyword evidence="1" id="KW-0378">Hydrolase</keyword>